<evidence type="ECO:0008006" key="8">
    <source>
        <dbReference type="Google" id="ProtNLM"/>
    </source>
</evidence>
<protein>
    <recommendedName>
        <fullName evidence="8">Dioxygenase</fullName>
    </recommendedName>
</protein>
<dbReference type="GO" id="GO:0046872">
    <property type="term" value="F:metal ion binding"/>
    <property type="evidence" value="ECO:0007669"/>
    <property type="project" value="UniProtKB-KW"/>
</dbReference>
<evidence type="ECO:0000256" key="2">
    <source>
        <dbReference type="ARBA" id="ARBA00022723"/>
    </source>
</evidence>
<comment type="similarity">
    <text evidence="1">Belongs to the carotenoid oxygenase family.</text>
</comment>
<dbReference type="GO" id="GO:0010436">
    <property type="term" value="F:carotenoid dioxygenase activity"/>
    <property type="evidence" value="ECO:0007669"/>
    <property type="project" value="TreeGrafter"/>
</dbReference>
<dbReference type="Proteomes" id="UP001153618">
    <property type="component" value="Unassembled WGS sequence"/>
</dbReference>
<dbReference type="AlphaFoldDB" id="A0A9W4HUF8"/>
<evidence type="ECO:0000313" key="7">
    <source>
        <dbReference type="Proteomes" id="UP001153618"/>
    </source>
</evidence>
<comment type="cofactor">
    <cofactor evidence="5">
        <name>Fe(2+)</name>
        <dbReference type="ChEBI" id="CHEBI:29033"/>
    </cofactor>
    <text evidence="5">Binds 1 Fe(2+) ion per subunit.</text>
</comment>
<sequence>MEPPSHYNNWPTDKGFDPEYEQREPIDLVVTGTIPAYAAGVLYRTGPGKSHVKAENGETLRITHWFDGFTQNHRFQILAPDDRHTSTRVLYNSRFSTDDLIQNVIKTGSLKGLGFAEGRDPCKSVLGKAQSEFIPQLTPSSKNIGVTLSINFPGLGNKDERESSLRRRDVQEHTLYSKTDYNAFQKIDPETLEPLGLASQEDLHPELSGQVSASHARSDPTTGDVFNFNLTIGRTCTYRVFKVSAATGETTILATFAATPAYLHSLLITKDHVILCIWNAHLDPRSMAESFMKAILPTDPSQPAVWYVIDRKGDNGLIATYESPAFFCFHTINAWLEPSEDDASQMDIVADLVRADNTRLIHTLYYENLISSLDTAKKFQENIDDSLRTSIARFRLPSVPQTPSTDVKKASLEWSICKPLSPELPIINPTKVTQKHRYVYAVTFRGEATLTDGIMKLDCETQQVSLWACHGQSPGEPIFVADPDGIDEDDGVLLSVVLDGMHDKSYLLCLDARNLSELGRANVDGAVGFGFHGQHVSAVGGMPTGDY</sequence>
<evidence type="ECO:0000256" key="5">
    <source>
        <dbReference type="PIRSR" id="PIRSR604294-1"/>
    </source>
</evidence>
<feature type="binding site" evidence="5">
    <location>
        <position position="215"/>
    </location>
    <ligand>
        <name>Fe cation</name>
        <dbReference type="ChEBI" id="CHEBI:24875"/>
        <note>catalytic</note>
    </ligand>
</feature>
<name>A0A9W4HUF8_PENOL</name>
<dbReference type="Pfam" id="PF03055">
    <property type="entry name" value="RPE65"/>
    <property type="match status" value="1"/>
</dbReference>
<evidence type="ECO:0000313" key="6">
    <source>
        <dbReference type="EMBL" id="CAG8124224.1"/>
    </source>
</evidence>
<organism evidence="6 7">
    <name type="scientific">Penicillium olsonii</name>
    <dbReference type="NCBI Taxonomy" id="99116"/>
    <lineage>
        <taxon>Eukaryota</taxon>
        <taxon>Fungi</taxon>
        <taxon>Dikarya</taxon>
        <taxon>Ascomycota</taxon>
        <taxon>Pezizomycotina</taxon>
        <taxon>Eurotiomycetes</taxon>
        <taxon>Eurotiomycetidae</taxon>
        <taxon>Eurotiales</taxon>
        <taxon>Aspergillaceae</taxon>
        <taxon>Penicillium</taxon>
    </lineage>
</organism>
<gene>
    <name evidence="6" type="ORF">POLS_LOCUS5325</name>
</gene>
<accession>A0A9W4HUF8</accession>
<dbReference type="PANTHER" id="PTHR10543:SF24">
    <property type="entry name" value="CAROTENOID ISOMEROOXYGENASE"/>
    <property type="match status" value="1"/>
</dbReference>
<comment type="caution">
    <text evidence="6">The sequence shown here is derived from an EMBL/GenBank/DDBJ whole genome shotgun (WGS) entry which is preliminary data.</text>
</comment>
<keyword evidence="7" id="KW-1185">Reference proteome</keyword>
<evidence type="ECO:0000256" key="3">
    <source>
        <dbReference type="ARBA" id="ARBA00023002"/>
    </source>
</evidence>
<feature type="binding site" evidence="5">
    <location>
        <position position="532"/>
    </location>
    <ligand>
        <name>Fe cation</name>
        <dbReference type="ChEBI" id="CHEBI:24875"/>
        <note>catalytic</note>
    </ligand>
</feature>
<keyword evidence="4 5" id="KW-0408">Iron</keyword>
<keyword evidence="3" id="KW-0560">Oxidoreductase</keyword>
<keyword evidence="2 5" id="KW-0479">Metal-binding</keyword>
<dbReference type="EMBL" id="CAJVOS010000027">
    <property type="protein sequence ID" value="CAG8124224.1"/>
    <property type="molecule type" value="Genomic_DNA"/>
</dbReference>
<dbReference type="InterPro" id="IPR004294">
    <property type="entry name" value="Carotenoid_Oase"/>
</dbReference>
<dbReference type="GO" id="GO:0016121">
    <property type="term" value="P:carotene catabolic process"/>
    <property type="evidence" value="ECO:0007669"/>
    <property type="project" value="TreeGrafter"/>
</dbReference>
<proteinExistence type="inferred from homology"/>
<feature type="binding site" evidence="5">
    <location>
        <position position="330"/>
    </location>
    <ligand>
        <name>Fe cation</name>
        <dbReference type="ChEBI" id="CHEBI:24875"/>
        <note>catalytic</note>
    </ligand>
</feature>
<dbReference type="PANTHER" id="PTHR10543">
    <property type="entry name" value="BETA-CAROTENE DIOXYGENASE"/>
    <property type="match status" value="1"/>
</dbReference>
<dbReference type="OrthoDB" id="407010at2759"/>
<reference evidence="6" key="1">
    <citation type="submission" date="2021-07" db="EMBL/GenBank/DDBJ databases">
        <authorList>
            <person name="Branca A.L. A."/>
        </authorList>
    </citation>
    <scope>NUCLEOTIDE SEQUENCE</scope>
</reference>
<feature type="binding site" evidence="5">
    <location>
        <position position="264"/>
    </location>
    <ligand>
        <name>Fe cation</name>
        <dbReference type="ChEBI" id="CHEBI:24875"/>
        <note>catalytic</note>
    </ligand>
</feature>
<evidence type="ECO:0000256" key="1">
    <source>
        <dbReference type="ARBA" id="ARBA00006787"/>
    </source>
</evidence>
<evidence type="ECO:0000256" key="4">
    <source>
        <dbReference type="ARBA" id="ARBA00023004"/>
    </source>
</evidence>